<dbReference type="CDD" id="cd00419">
    <property type="entry name" value="Ferrochelatase_C"/>
    <property type="match status" value="1"/>
</dbReference>
<dbReference type="InterPro" id="IPR033644">
    <property type="entry name" value="Ferrochelatase_C"/>
</dbReference>
<comment type="catalytic activity">
    <reaction evidence="9 10">
        <text>heme b + 2 H(+) = protoporphyrin IX + Fe(2+)</text>
        <dbReference type="Rhea" id="RHEA:22584"/>
        <dbReference type="ChEBI" id="CHEBI:15378"/>
        <dbReference type="ChEBI" id="CHEBI:29033"/>
        <dbReference type="ChEBI" id="CHEBI:57306"/>
        <dbReference type="ChEBI" id="CHEBI:60344"/>
        <dbReference type="EC" id="4.98.1.1"/>
    </reaction>
</comment>
<protein>
    <recommendedName>
        <fullName evidence="9 10">Ferrochelatase</fullName>
        <ecNumber evidence="9 10">4.98.1.1</ecNumber>
    </recommendedName>
    <alternativeName>
        <fullName evidence="9">Heme synthase</fullName>
    </alternativeName>
    <alternativeName>
        <fullName evidence="9">Protoheme ferro-lyase</fullName>
    </alternativeName>
</protein>
<dbReference type="Proteomes" id="UP000295293">
    <property type="component" value="Unassembled WGS sequence"/>
</dbReference>
<evidence type="ECO:0000256" key="4">
    <source>
        <dbReference type="ARBA" id="ARBA00023004"/>
    </source>
</evidence>
<dbReference type="AlphaFoldDB" id="A0A4R6YM17"/>
<gene>
    <name evidence="9" type="primary">hemH</name>
    <name evidence="11" type="ORF">DFR29_12262</name>
</gene>
<reference evidence="11 12" key="1">
    <citation type="submission" date="2019-03" db="EMBL/GenBank/DDBJ databases">
        <title>Genomic Encyclopedia of Type Strains, Phase IV (KMG-IV): sequencing the most valuable type-strain genomes for metagenomic binning, comparative biology and taxonomic classification.</title>
        <authorList>
            <person name="Goeker M."/>
        </authorList>
    </citation>
    <scope>NUCLEOTIDE SEQUENCE [LARGE SCALE GENOMIC DNA]</scope>
    <source>
        <strain evidence="11 12">DSM 21667</strain>
    </source>
</reference>
<comment type="subcellular location">
    <subcellularLocation>
        <location evidence="9 10">Cytoplasm</location>
    </subcellularLocation>
</comment>
<dbReference type="Pfam" id="PF00762">
    <property type="entry name" value="Ferrochelatase"/>
    <property type="match status" value="1"/>
</dbReference>
<dbReference type="EMBL" id="SNZH01000022">
    <property type="protein sequence ID" value="TDR38262.1"/>
    <property type="molecule type" value="Genomic_DNA"/>
</dbReference>
<dbReference type="SUPFAM" id="SSF53800">
    <property type="entry name" value="Chelatase"/>
    <property type="match status" value="1"/>
</dbReference>
<evidence type="ECO:0000256" key="2">
    <source>
        <dbReference type="ARBA" id="ARBA00022490"/>
    </source>
</evidence>
<feature type="binding site" evidence="9">
    <location>
        <position position="294"/>
    </location>
    <ligand>
        <name>Fe(2+)</name>
        <dbReference type="ChEBI" id="CHEBI:29033"/>
    </ligand>
</feature>
<evidence type="ECO:0000256" key="6">
    <source>
        <dbReference type="ARBA" id="ARBA00023239"/>
    </source>
</evidence>
<evidence type="ECO:0000256" key="1">
    <source>
        <dbReference type="ARBA" id="ARBA00007718"/>
    </source>
</evidence>
<dbReference type="NCBIfam" id="TIGR00109">
    <property type="entry name" value="hemH"/>
    <property type="match status" value="1"/>
</dbReference>
<dbReference type="FunFam" id="3.40.50.1400:FF:000002">
    <property type="entry name" value="Ferrochelatase"/>
    <property type="match status" value="1"/>
</dbReference>
<dbReference type="GO" id="GO:0006783">
    <property type="term" value="P:heme biosynthetic process"/>
    <property type="evidence" value="ECO:0007669"/>
    <property type="project" value="UniProtKB-UniRule"/>
</dbReference>
<name>A0A4R6YM17_9GAMM</name>
<evidence type="ECO:0000256" key="3">
    <source>
        <dbReference type="ARBA" id="ARBA00022723"/>
    </source>
</evidence>
<dbReference type="InterPro" id="IPR033659">
    <property type="entry name" value="Ferrochelatase_N"/>
</dbReference>
<keyword evidence="2 9" id="KW-0963">Cytoplasm</keyword>
<dbReference type="HAMAP" id="MF_00323">
    <property type="entry name" value="Ferrochelatase"/>
    <property type="match status" value="1"/>
</dbReference>
<comment type="caution">
    <text evidence="11">The sequence shown here is derived from an EMBL/GenBank/DDBJ whole genome shotgun (WGS) entry which is preliminary data.</text>
</comment>
<dbReference type="InterPro" id="IPR019772">
    <property type="entry name" value="Ferrochelatase_AS"/>
</dbReference>
<keyword evidence="5 9" id="KW-0350">Heme biosynthesis</keyword>
<dbReference type="InterPro" id="IPR001015">
    <property type="entry name" value="Ferrochelatase"/>
</dbReference>
<evidence type="ECO:0000256" key="8">
    <source>
        <dbReference type="ARBA" id="ARBA00024536"/>
    </source>
</evidence>
<dbReference type="GO" id="GO:0004325">
    <property type="term" value="F:ferrochelatase activity"/>
    <property type="evidence" value="ECO:0007669"/>
    <property type="project" value="UniProtKB-UniRule"/>
</dbReference>
<organism evidence="11 12">
    <name type="scientific">Tahibacter aquaticus</name>
    <dbReference type="NCBI Taxonomy" id="520092"/>
    <lineage>
        <taxon>Bacteria</taxon>
        <taxon>Pseudomonadati</taxon>
        <taxon>Pseudomonadota</taxon>
        <taxon>Gammaproteobacteria</taxon>
        <taxon>Lysobacterales</taxon>
        <taxon>Rhodanobacteraceae</taxon>
        <taxon>Tahibacter</taxon>
    </lineage>
</organism>
<dbReference type="PANTHER" id="PTHR11108:SF1">
    <property type="entry name" value="FERROCHELATASE, MITOCHONDRIAL"/>
    <property type="match status" value="1"/>
</dbReference>
<comment type="pathway">
    <text evidence="9 10">Porphyrin-containing compound metabolism; protoheme biosynthesis; protoheme from protoporphyrin-IX: step 1/1.</text>
</comment>
<comment type="similarity">
    <text evidence="1 9 10">Belongs to the ferrochelatase family.</text>
</comment>
<dbReference type="CDD" id="cd03411">
    <property type="entry name" value="Ferrochelatase_N"/>
    <property type="match status" value="1"/>
</dbReference>
<evidence type="ECO:0000313" key="11">
    <source>
        <dbReference type="EMBL" id="TDR38262.1"/>
    </source>
</evidence>
<feature type="binding site" evidence="9">
    <location>
        <position position="213"/>
    </location>
    <ligand>
        <name>Fe(2+)</name>
        <dbReference type="ChEBI" id="CHEBI:29033"/>
    </ligand>
</feature>
<dbReference type="GO" id="GO:0005737">
    <property type="term" value="C:cytoplasm"/>
    <property type="evidence" value="ECO:0007669"/>
    <property type="project" value="UniProtKB-SubCell"/>
</dbReference>
<keyword evidence="4 9" id="KW-0408">Iron</keyword>
<keyword evidence="6 9" id="KW-0456">Lyase</keyword>
<dbReference type="RefSeq" id="WP_133821603.1">
    <property type="nucleotide sequence ID" value="NZ_SNZH01000022.1"/>
</dbReference>
<dbReference type="OrthoDB" id="9809741at2"/>
<comment type="function">
    <text evidence="9 10">Catalyzes the ferrous insertion into protoporphyrin IX.</text>
</comment>
<comment type="catalytic activity">
    <reaction evidence="8">
        <text>Fe-coproporphyrin III + 2 H(+) = coproporphyrin III + Fe(2+)</text>
        <dbReference type="Rhea" id="RHEA:49572"/>
        <dbReference type="ChEBI" id="CHEBI:15378"/>
        <dbReference type="ChEBI" id="CHEBI:29033"/>
        <dbReference type="ChEBI" id="CHEBI:68438"/>
        <dbReference type="ChEBI" id="CHEBI:131725"/>
        <dbReference type="EC" id="4.99.1.9"/>
    </reaction>
    <physiologicalReaction direction="right-to-left" evidence="8">
        <dbReference type="Rhea" id="RHEA:49574"/>
    </physiologicalReaction>
</comment>
<keyword evidence="7 9" id="KW-0627">Porphyrin biosynthesis</keyword>
<dbReference type="UniPathway" id="UPA00252">
    <property type="reaction ID" value="UER00325"/>
</dbReference>
<evidence type="ECO:0000256" key="7">
    <source>
        <dbReference type="ARBA" id="ARBA00023244"/>
    </source>
</evidence>
<dbReference type="GO" id="GO:0046872">
    <property type="term" value="F:metal ion binding"/>
    <property type="evidence" value="ECO:0007669"/>
    <property type="project" value="UniProtKB-KW"/>
</dbReference>
<dbReference type="EC" id="4.98.1.1" evidence="9 10"/>
<dbReference type="Gene3D" id="3.40.50.1400">
    <property type="match status" value="2"/>
</dbReference>
<dbReference type="PANTHER" id="PTHR11108">
    <property type="entry name" value="FERROCHELATASE"/>
    <property type="match status" value="1"/>
</dbReference>
<evidence type="ECO:0000256" key="5">
    <source>
        <dbReference type="ARBA" id="ARBA00023133"/>
    </source>
</evidence>
<evidence type="ECO:0000313" key="12">
    <source>
        <dbReference type="Proteomes" id="UP000295293"/>
    </source>
</evidence>
<evidence type="ECO:0000256" key="9">
    <source>
        <dbReference type="HAMAP-Rule" id="MF_00323"/>
    </source>
</evidence>
<keyword evidence="3 9" id="KW-0479">Metal-binding</keyword>
<accession>A0A4R6YM17</accession>
<proteinExistence type="inferred from homology"/>
<evidence type="ECO:0000256" key="10">
    <source>
        <dbReference type="RuleBase" id="RU000607"/>
    </source>
</evidence>
<keyword evidence="12" id="KW-1185">Reference proteome</keyword>
<sequence length="359" mass="39795">MLGTTRYHASPRPFAQRERIAVLLLNLGTPDAPTPSAVRRYLAQFLSDPRVIEQPRWLWWPVLYGVILRLRPARSARAYASIWSEAGSPLLVESRRLATALGHVVRERVGGCITVELAMTYGQPAIDTALQGLVDQGIGRVLVLPLYPQYSATSTGAALDALADAIKRLRWPPEFRTVNDYHDQPAHIEALARSVEAHWQQHGRAERLLLSFHGIPQRYVAAGDPYAAHCQATARLLAARLGLEQGQLLASYQSRVGREEWLRPYTDETLVELARSGVTSVQLLCPGFAVDCLETLEEIGVENRERFIHAGGKRYEYIAALNDGAGQVDALLALVERHTRGWIEWPAAAQNVATVPHAD</sequence>
<dbReference type="PROSITE" id="PS00534">
    <property type="entry name" value="FERROCHELATASE"/>
    <property type="match status" value="1"/>
</dbReference>